<dbReference type="SUPFAM" id="SSF57756">
    <property type="entry name" value="Retrovirus zinc finger-like domains"/>
    <property type="match status" value="1"/>
</dbReference>
<dbReference type="Gene3D" id="4.10.60.10">
    <property type="entry name" value="Zinc finger, CCHC-type"/>
    <property type="match status" value="1"/>
</dbReference>
<feature type="region of interest" description="Disordered" evidence="2">
    <location>
        <begin position="548"/>
        <end position="569"/>
    </location>
</feature>
<feature type="compositionally biased region" description="Polar residues" evidence="2">
    <location>
        <begin position="485"/>
        <end position="511"/>
    </location>
</feature>
<proteinExistence type="predicted"/>
<dbReference type="PROSITE" id="PS50158">
    <property type="entry name" value="ZF_CCHC"/>
    <property type="match status" value="1"/>
</dbReference>
<gene>
    <name evidence="4" type="ORF">CB5_LOCUS25530</name>
</gene>
<evidence type="ECO:0000256" key="2">
    <source>
        <dbReference type="SAM" id="MobiDB-lite"/>
    </source>
</evidence>
<feature type="region of interest" description="Disordered" evidence="2">
    <location>
        <begin position="422"/>
        <end position="534"/>
    </location>
</feature>
<keyword evidence="1" id="KW-0863">Zinc-finger</keyword>
<dbReference type="InterPro" id="IPR036875">
    <property type="entry name" value="Znf_CCHC_sf"/>
</dbReference>
<feature type="region of interest" description="Disordered" evidence="2">
    <location>
        <begin position="1"/>
        <end position="25"/>
    </location>
</feature>
<feature type="compositionally biased region" description="Low complexity" evidence="2">
    <location>
        <begin position="557"/>
        <end position="568"/>
    </location>
</feature>
<dbReference type="AlphaFoldDB" id="A0A6V7QGN3"/>
<feature type="region of interest" description="Disordered" evidence="2">
    <location>
        <begin position="143"/>
        <end position="165"/>
    </location>
</feature>
<feature type="region of interest" description="Disordered" evidence="2">
    <location>
        <begin position="88"/>
        <end position="126"/>
    </location>
</feature>
<feature type="compositionally biased region" description="Acidic residues" evidence="2">
    <location>
        <begin position="461"/>
        <end position="477"/>
    </location>
</feature>
<dbReference type="InterPro" id="IPR001878">
    <property type="entry name" value="Znf_CCHC"/>
</dbReference>
<keyword evidence="1" id="KW-0862">Zinc</keyword>
<feature type="domain" description="CCHC-type" evidence="3">
    <location>
        <begin position="193"/>
        <end position="208"/>
    </location>
</feature>
<keyword evidence="1" id="KW-0479">Metal-binding</keyword>
<accession>A0A6V7QGN3</accession>
<feature type="compositionally biased region" description="Basic and acidic residues" evidence="2">
    <location>
        <begin position="445"/>
        <end position="460"/>
    </location>
</feature>
<reference evidence="4" key="1">
    <citation type="submission" date="2020-07" db="EMBL/GenBank/DDBJ databases">
        <authorList>
            <person name="Lin J."/>
        </authorList>
    </citation>
    <scope>NUCLEOTIDE SEQUENCE</scope>
</reference>
<dbReference type="SMART" id="SM00343">
    <property type="entry name" value="ZnF_C2HC"/>
    <property type="match status" value="2"/>
</dbReference>
<evidence type="ECO:0000256" key="1">
    <source>
        <dbReference type="PROSITE-ProRule" id="PRU00047"/>
    </source>
</evidence>
<organism evidence="4">
    <name type="scientific">Ananas comosus var. bracteatus</name>
    <name type="common">red pineapple</name>
    <dbReference type="NCBI Taxonomy" id="296719"/>
    <lineage>
        <taxon>Eukaryota</taxon>
        <taxon>Viridiplantae</taxon>
        <taxon>Streptophyta</taxon>
        <taxon>Embryophyta</taxon>
        <taxon>Tracheophyta</taxon>
        <taxon>Spermatophyta</taxon>
        <taxon>Magnoliopsida</taxon>
        <taxon>Liliopsida</taxon>
        <taxon>Poales</taxon>
        <taxon>Bromeliaceae</taxon>
        <taxon>Bromelioideae</taxon>
        <taxon>Ananas</taxon>
    </lineage>
</organism>
<dbReference type="GO" id="GO:0003676">
    <property type="term" value="F:nucleic acid binding"/>
    <property type="evidence" value="ECO:0007669"/>
    <property type="project" value="InterPro"/>
</dbReference>
<sequence>MALSVPRRSFEVGESSCSSGGEGGQEALTSCRRVTAWRRVRKEKKISKRIVWADEVGGDLLKLHSSIEDGEGIISRSGRGFTRVHTETFTDGLHRSKPRASPGEPRSGATRRGEGGSINCSTPNRGSYKDALLRRLPVTSPAPNLHPSYLHAHSSQNSRGCPRGRTPPCRPAKRCFRCQASDHSVATCRDPVRCFKCGKFGHRASYCKGKSGANVGAMNRALNLRDRPPVAKVFVPYTDEYLRRVELRRNAILADILQPANLGPDPISTIKTALASRFGGYKEDFAVARCRERDYAIFLPEWVPAAVLIRREVLTLNDFWIRCWPWGRYRDARPHRVQYKAWIRLLNLPFEIWSIARVAALISGFGRFIKADDESKAMTNFRAFRCQIALDSIHNIPQNLSVIIGEELFPVMVHLERWERTGEGGAAAPPAPPRNGGGNAEEGPDDHLQPQHDDLGHAQDREDDDMADAPGELEDVDPPPPSHGALSQTHRASRMTSATCGSSTARQTRSAATPREPCGRRCWVPTGRRGPKSDAIEALGSRTAESGLISVSGQGTPSPLSPNLSGSLQGWTSTAAGKWAHPPFCARPTCQASGGARTDLLALGPAVSFCPCIPDLLSWSVGGTVGPVTTPLQSLHLGGAGEAAPDSVQTPASQPIVDDSLLVVVFIDPPSLDTLPISGRPASPPFLLHGSGADLVAAAPYLSLDPALAAHNAAFFDPPSPDLLPPAAITSGDVLVAVAPCYSLDPALAALNLSLDSALPAHNAASIDPPSPDSLPPAAITCGSDLVAAAPGHLLDPALAAHNAVLMPLGSKDFASLTGEAPARLDSLDSLAPLRSSTRLLNANSDSTICRAIRRKAKLLEGASPDPRLRLVN</sequence>
<evidence type="ECO:0000313" key="4">
    <source>
        <dbReference type="EMBL" id="CAD1842319.1"/>
    </source>
</evidence>
<dbReference type="EMBL" id="LR862135">
    <property type="protein sequence ID" value="CAD1842319.1"/>
    <property type="molecule type" value="Genomic_DNA"/>
</dbReference>
<name>A0A6V7QGN3_ANACO</name>
<protein>
    <recommendedName>
        <fullName evidence="3">CCHC-type domain-containing protein</fullName>
    </recommendedName>
</protein>
<evidence type="ECO:0000259" key="3">
    <source>
        <dbReference type="PROSITE" id="PS50158"/>
    </source>
</evidence>
<dbReference type="GO" id="GO:0008270">
    <property type="term" value="F:zinc ion binding"/>
    <property type="evidence" value="ECO:0007669"/>
    <property type="project" value="UniProtKB-KW"/>
</dbReference>